<gene>
    <name evidence="1" type="ORF">Xinn_02305</name>
</gene>
<organism evidence="1 2">
    <name type="scientific">Xenorhabdus innexi</name>
    <dbReference type="NCBI Taxonomy" id="290109"/>
    <lineage>
        <taxon>Bacteria</taxon>
        <taxon>Pseudomonadati</taxon>
        <taxon>Pseudomonadota</taxon>
        <taxon>Gammaproteobacteria</taxon>
        <taxon>Enterobacterales</taxon>
        <taxon>Morganellaceae</taxon>
        <taxon>Xenorhabdus</taxon>
    </lineage>
</organism>
<name>A0A2G0NFS9_9GAMM</name>
<accession>A0A2G0NFS9</accession>
<reference evidence="1 2" key="1">
    <citation type="journal article" date="2017" name="Nat. Microbiol.">
        <title>Natural product diversity associated with the nematode symbionts Photorhabdus and Xenorhabdus.</title>
        <authorList>
            <person name="Tobias N.J."/>
            <person name="Wolff H."/>
            <person name="Djahanschiri B."/>
            <person name="Grundmann F."/>
            <person name="Kronenwerth M."/>
            <person name="Shi Y.M."/>
            <person name="Simonyi S."/>
            <person name="Grun P."/>
            <person name="Shapiro-Ilan D."/>
            <person name="Pidot S.J."/>
            <person name="Stinear T.P."/>
            <person name="Ebersberger I."/>
            <person name="Bode H.B."/>
        </authorList>
    </citation>
    <scope>NUCLEOTIDE SEQUENCE [LARGE SCALE GENOMIC DNA]</scope>
    <source>
        <strain evidence="1 2">DSM 16336</strain>
    </source>
</reference>
<dbReference type="EMBL" id="NIBU01000025">
    <property type="protein sequence ID" value="PHM33571.1"/>
    <property type="molecule type" value="Genomic_DNA"/>
</dbReference>
<protein>
    <recommendedName>
        <fullName evidence="3">Transposase</fullName>
    </recommendedName>
</protein>
<comment type="caution">
    <text evidence="1">The sequence shown here is derived from an EMBL/GenBank/DDBJ whole genome shotgun (WGS) entry which is preliminary data.</text>
</comment>
<evidence type="ECO:0008006" key="3">
    <source>
        <dbReference type="Google" id="ProtNLM"/>
    </source>
</evidence>
<dbReference type="Proteomes" id="UP000224871">
    <property type="component" value="Unassembled WGS sequence"/>
</dbReference>
<sequence>MTWLVMNEFATNYRALQTYIQLDNENLYSLPPLF</sequence>
<evidence type="ECO:0000313" key="1">
    <source>
        <dbReference type="EMBL" id="PHM33571.1"/>
    </source>
</evidence>
<keyword evidence="2" id="KW-1185">Reference proteome</keyword>
<proteinExistence type="predicted"/>
<evidence type="ECO:0000313" key="2">
    <source>
        <dbReference type="Proteomes" id="UP000224871"/>
    </source>
</evidence>